<keyword evidence="1" id="KW-0418">Kinase</keyword>
<sequence>MRRDVEREVMTAMADADIDDMWERSERANRAAVAAQQAAIAAGEDSKQFEERGGTVGNLDNEGNFVTETRDKEGNIVVEKNKLRRDRSYSNQMVADMSRQMHFAMDPWVDFDLAIMDSILNARLSDRRIYPDFLAVEIVDSKGNILRENPRISVGVAGYDVFTLCFSPEKGMHYRAYLTPLTRHILSEMTGVIITVFLLMAAFVLAFIYLFCTVSKLRTLEEMKDDFINNMTHELKTPIAIAYSANDALRNFDTSNNPAKKETYLRIANRQIKRLGELVENILAMSMERRKTMMLNQEIILLEPLIEDIVAAQRTRCEKKISICVQAHKRECYVKADKNHFSNVLNNLIDNAIKYSGESVNIEIIVSQDSITVKDNGIGIPVKSVPFIFNKFYRVQHGNCLEVRGYGIGLYYVREILEKMDMTITVTSRVGEGSVFTIGFNGYEE</sequence>
<evidence type="ECO:0000313" key="2">
    <source>
        <dbReference type="Proteomes" id="UP000305401"/>
    </source>
</evidence>
<dbReference type="EMBL" id="SSTG01000213">
    <property type="protein sequence ID" value="THG42651.1"/>
    <property type="molecule type" value="Genomic_DNA"/>
</dbReference>
<organism evidence="1 2">
    <name type="scientific">Muribaculum caecicola</name>
    <dbReference type="NCBI Taxonomy" id="3038144"/>
    <lineage>
        <taxon>Bacteria</taxon>
        <taxon>Pseudomonadati</taxon>
        <taxon>Bacteroidota</taxon>
        <taxon>Bacteroidia</taxon>
        <taxon>Bacteroidales</taxon>
        <taxon>Muribaculaceae</taxon>
        <taxon>Muribaculum</taxon>
    </lineage>
</organism>
<comment type="caution">
    <text evidence="1">The sequence shown here is derived from an EMBL/GenBank/DDBJ whole genome shotgun (WGS) entry which is preliminary data.</text>
</comment>
<name>A0AC61S3M1_9BACT</name>
<keyword evidence="2" id="KW-1185">Reference proteome</keyword>
<gene>
    <name evidence="1" type="ORF">E5990_10750</name>
</gene>
<evidence type="ECO:0000313" key="1">
    <source>
        <dbReference type="EMBL" id="THG42651.1"/>
    </source>
</evidence>
<keyword evidence="1" id="KW-0808">Transferase</keyword>
<dbReference type="Proteomes" id="UP000305401">
    <property type="component" value="Unassembled WGS sequence"/>
</dbReference>
<reference evidence="1" key="1">
    <citation type="submission" date="2019-04" db="EMBL/GenBank/DDBJ databases">
        <title>Microbes associate with the intestines of laboratory mice.</title>
        <authorList>
            <person name="Navarre W."/>
            <person name="Wong E."/>
            <person name="Huang K.C."/>
            <person name="Tropini C."/>
            <person name="Ng K."/>
            <person name="Yu B."/>
        </authorList>
    </citation>
    <scope>NUCLEOTIDE SEQUENCE</scope>
    <source>
        <strain evidence="1">NM86_A22</strain>
    </source>
</reference>
<protein>
    <submittedName>
        <fullName evidence="1">HAMP domain-containing histidine kinase</fullName>
    </submittedName>
</protein>
<proteinExistence type="predicted"/>
<accession>A0AC61S3M1</accession>